<reference evidence="1" key="1">
    <citation type="submission" date="2018-05" db="EMBL/GenBank/DDBJ databases">
        <authorList>
            <person name="Lanie J.A."/>
            <person name="Ng W.-L."/>
            <person name="Kazmierczak K.M."/>
            <person name="Andrzejewski T.M."/>
            <person name="Davidsen T.M."/>
            <person name="Wayne K.J."/>
            <person name="Tettelin H."/>
            <person name="Glass J.I."/>
            <person name="Rusch D."/>
            <person name="Podicherti R."/>
            <person name="Tsui H.-C.T."/>
            <person name="Winkler M.E."/>
        </authorList>
    </citation>
    <scope>NUCLEOTIDE SEQUENCE</scope>
</reference>
<evidence type="ECO:0000313" key="1">
    <source>
        <dbReference type="EMBL" id="SVB63845.1"/>
    </source>
</evidence>
<gene>
    <name evidence="1" type="ORF">METZ01_LOCUS216699</name>
</gene>
<dbReference type="AlphaFoldDB" id="A0A382FMJ4"/>
<accession>A0A382FMJ4</accession>
<name>A0A382FMJ4_9ZZZZ</name>
<organism evidence="1">
    <name type="scientific">marine metagenome</name>
    <dbReference type="NCBI Taxonomy" id="408172"/>
    <lineage>
        <taxon>unclassified sequences</taxon>
        <taxon>metagenomes</taxon>
        <taxon>ecological metagenomes</taxon>
    </lineage>
</organism>
<sequence>PREKMIEERSDDISLFDKEDVLSELIARCENDTRLAEPSPSVFPSWMQRDLAAEYNSQPSA</sequence>
<feature type="non-terminal residue" evidence="1">
    <location>
        <position position="1"/>
    </location>
</feature>
<dbReference type="EMBL" id="UINC01050639">
    <property type="protein sequence ID" value="SVB63845.1"/>
    <property type="molecule type" value="Genomic_DNA"/>
</dbReference>
<proteinExistence type="predicted"/>
<protein>
    <submittedName>
        <fullName evidence="1">Uncharacterized protein</fullName>
    </submittedName>
</protein>